<dbReference type="STRING" id="59196.RICGR_1208"/>
<dbReference type="SUPFAM" id="SSF53067">
    <property type="entry name" value="Actin-like ATPase domain"/>
    <property type="match status" value="1"/>
</dbReference>
<dbReference type="Pfam" id="PF11104">
    <property type="entry name" value="PilM_2"/>
    <property type="match status" value="1"/>
</dbReference>
<dbReference type="PANTHER" id="PTHR32432:SF3">
    <property type="entry name" value="ETHANOLAMINE UTILIZATION PROTEIN EUTJ"/>
    <property type="match status" value="1"/>
</dbReference>
<protein>
    <recommendedName>
        <fullName evidence="3">Type IV pilus assembly protein PilM</fullName>
    </recommendedName>
</protein>
<dbReference type="Proteomes" id="UP000054075">
    <property type="component" value="Unassembled WGS sequence"/>
</dbReference>
<reference evidence="1" key="1">
    <citation type="submission" date="2006-04" db="EMBL/GenBank/DDBJ databases">
        <authorList>
            <person name="Seshadri R."/>
            <person name="Federici B.A."/>
        </authorList>
    </citation>
    <scope>NUCLEOTIDE SEQUENCE [LARGE SCALE GENOMIC DNA]</scope>
</reference>
<dbReference type="PANTHER" id="PTHR32432">
    <property type="entry name" value="CELL DIVISION PROTEIN FTSA-RELATED"/>
    <property type="match status" value="1"/>
</dbReference>
<sequence length="313" mass="36534">MDFFKERANTTDNPQETIGLDIGSRMIKWVCLDENHVLKHYAIHAIPFPITAAHREAKMASCLKETLLEREFIKNCILNIPDSLIFSYWVEIDYPSSQTIHEVIEWLVGKSILCPVNELYFDYQIFDLSHQNQCNVLIVACRKEHLDFRVNIVHEAHLIPTVVEVNSHALERACLFFYPKFNQENNVLLEISTSQMTFLFFNTDQPQPVVYCENLLNERDQENILLQIKRNIKRYVLSHPDYSVNQITLIGSDPSLVHYLLIQLDGFLKINVKNLEKECMAHSELNKNFLRLFLSYGLALRSYAKKKEKNEIG</sequence>
<reference evidence="1" key="2">
    <citation type="submission" date="2007-10" db="EMBL/GenBank/DDBJ databases">
        <authorList>
            <person name="Myers G.S."/>
        </authorList>
    </citation>
    <scope>NUCLEOTIDE SEQUENCE [LARGE SCALE GENOMIC DNA]</scope>
</reference>
<dbReference type="AlphaFoldDB" id="A8PP58"/>
<comment type="caution">
    <text evidence="1">The sequence shown here is derived from an EMBL/GenBank/DDBJ whole genome shotgun (WGS) entry which is preliminary data.</text>
</comment>
<dbReference type="eggNOG" id="COG4972">
    <property type="taxonomic scope" value="Bacteria"/>
</dbReference>
<evidence type="ECO:0000313" key="1">
    <source>
        <dbReference type="EMBL" id="EDP45994.1"/>
    </source>
</evidence>
<name>A8PP58_9COXI</name>
<proteinExistence type="predicted"/>
<dbReference type="InterPro" id="IPR050696">
    <property type="entry name" value="FtsA/MreB"/>
</dbReference>
<keyword evidence="2" id="KW-1185">Reference proteome</keyword>
<dbReference type="InterPro" id="IPR005883">
    <property type="entry name" value="PilM"/>
</dbReference>
<evidence type="ECO:0000313" key="2">
    <source>
        <dbReference type="Proteomes" id="UP000054075"/>
    </source>
</evidence>
<dbReference type="InterPro" id="IPR043129">
    <property type="entry name" value="ATPase_NBD"/>
</dbReference>
<accession>A8PP58</accession>
<evidence type="ECO:0008006" key="3">
    <source>
        <dbReference type="Google" id="ProtNLM"/>
    </source>
</evidence>
<gene>
    <name evidence="1" type="ORF">RICGR_1208</name>
</gene>
<organism evidence="1 2">
    <name type="scientific">Rickettsiella grylli</name>
    <dbReference type="NCBI Taxonomy" id="59196"/>
    <lineage>
        <taxon>Bacteria</taxon>
        <taxon>Pseudomonadati</taxon>
        <taxon>Pseudomonadota</taxon>
        <taxon>Gammaproteobacteria</taxon>
        <taxon>Legionellales</taxon>
        <taxon>Coxiellaceae</taxon>
        <taxon>Rickettsiella</taxon>
    </lineage>
</organism>
<dbReference type="EMBL" id="AAQJ02000001">
    <property type="protein sequence ID" value="EDP45994.1"/>
    <property type="molecule type" value="Genomic_DNA"/>
</dbReference>
<dbReference type="RefSeq" id="WP_006034981.1">
    <property type="nucleotide sequence ID" value="NZ_AAQJ02000001.1"/>
</dbReference>
<dbReference type="Gene3D" id="3.30.420.40">
    <property type="match status" value="1"/>
</dbReference>